<evidence type="ECO:0008006" key="3">
    <source>
        <dbReference type="Google" id="ProtNLM"/>
    </source>
</evidence>
<proteinExistence type="predicted"/>
<reference evidence="1" key="1">
    <citation type="submission" date="2022-10" db="EMBL/GenBank/DDBJ databases">
        <title>Chitiniphilus purpureus sp. nov., a novel chitin-degrading bacterium isolated from crawfish pond sediment.</title>
        <authorList>
            <person name="Li K."/>
        </authorList>
    </citation>
    <scope>NUCLEOTIDE SEQUENCE</scope>
    <source>
        <strain evidence="1">CD1</strain>
    </source>
</reference>
<name>A0ABY6DLX0_9NEIS</name>
<dbReference type="EMBL" id="CP106753">
    <property type="protein sequence ID" value="UXY15346.1"/>
    <property type="molecule type" value="Genomic_DNA"/>
</dbReference>
<accession>A0ABY6DLX0</accession>
<evidence type="ECO:0000313" key="2">
    <source>
        <dbReference type="Proteomes" id="UP001061302"/>
    </source>
</evidence>
<keyword evidence="2" id="KW-1185">Reference proteome</keyword>
<organism evidence="1 2">
    <name type="scientific">Chitiniphilus purpureus</name>
    <dbReference type="NCBI Taxonomy" id="2981137"/>
    <lineage>
        <taxon>Bacteria</taxon>
        <taxon>Pseudomonadati</taxon>
        <taxon>Pseudomonadota</taxon>
        <taxon>Betaproteobacteria</taxon>
        <taxon>Neisseriales</taxon>
        <taxon>Chitinibacteraceae</taxon>
        <taxon>Chitiniphilus</taxon>
    </lineage>
</organism>
<dbReference type="RefSeq" id="WP_263124752.1">
    <property type="nucleotide sequence ID" value="NZ_CP106753.1"/>
</dbReference>
<protein>
    <recommendedName>
        <fullName evidence="3">Secreted protein</fullName>
    </recommendedName>
</protein>
<dbReference type="Proteomes" id="UP001061302">
    <property type="component" value="Chromosome"/>
</dbReference>
<gene>
    <name evidence="1" type="ORF">N8I74_18875</name>
</gene>
<sequence>MILVWLFQLIHARGNGTCDGIEGLEQANNTVRKISSSQKAKHLIALPYRYGKSTCRSLHEAHPSRVVSGTVTAATVSMTCTAQAFKPDRA</sequence>
<evidence type="ECO:0000313" key="1">
    <source>
        <dbReference type="EMBL" id="UXY15346.1"/>
    </source>
</evidence>